<dbReference type="SUPFAM" id="SSF88659">
    <property type="entry name" value="Sigma3 and sigma4 domains of RNA polymerase sigma factors"/>
    <property type="match status" value="1"/>
</dbReference>
<evidence type="ECO:0000259" key="8">
    <source>
        <dbReference type="Pfam" id="PF04545"/>
    </source>
</evidence>
<evidence type="ECO:0000256" key="6">
    <source>
        <dbReference type="SAM" id="MobiDB-lite"/>
    </source>
</evidence>
<feature type="compositionally biased region" description="Low complexity" evidence="6">
    <location>
        <begin position="22"/>
        <end position="34"/>
    </location>
</feature>
<dbReference type="InterPro" id="IPR014284">
    <property type="entry name" value="RNA_pol_sigma-70_dom"/>
</dbReference>
<dbReference type="Pfam" id="PF04542">
    <property type="entry name" value="Sigma70_r2"/>
    <property type="match status" value="1"/>
</dbReference>
<feature type="region of interest" description="Disordered" evidence="6">
    <location>
        <begin position="1"/>
        <end position="34"/>
    </location>
</feature>
<evidence type="ECO:0000256" key="5">
    <source>
        <dbReference type="ARBA" id="ARBA00023163"/>
    </source>
</evidence>
<keyword evidence="3" id="KW-0731">Sigma factor</keyword>
<evidence type="ECO:0000259" key="7">
    <source>
        <dbReference type="Pfam" id="PF04542"/>
    </source>
</evidence>
<dbReference type="InterPro" id="IPR007630">
    <property type="entry name" value="RNA_pol_sigma70_r4"/>
</dbReference>
<dbReference type="PANTHER" id="PTHR43133">
    <property type="entry name" value="RNA POLYMERASE ECF-TYPE SIGMA FACTO"/>
    <property type="match status" value="1"/>
</dbReference>
<reference evidence="9" key="1">
    <citation type="submission" date="2014-07" db="EMBL/GenBank/DDBJ databases">
        <authorList>
            <person name="Urmite Genomes Urmite Genomes"/>
        </authorList>
    </citation>
    <scope>NUCLEOTIDE SEQUENCE</scope>
    <source>
        <strain evidence="9">11W110_air</strain>
    </source>
</reference>
<dbReference type="InterPro" id="IPR013325">
    <property type="entry name" value="RNA_pol_sigma_r2"/>
</dbReference>
<dbReference type="GO" id="GO:0006352">
    <property type="term" value="P:DNA-templated transcription initiation"/>
    <property type="evidence" value="ECO:0007669"/>
    <property type="project" value="InterPro"/>
</dbReference>
<feature type="compositionally biased region" description="Basic and acidic residues" evidence="6">
    <location>
        <begin position="133"/>
        <end position="150"/>
    </location>
</feature>
<name>A0A078MY92_9MICC</name>
<dbReference type="InterPro" id="IPR013324">
    <property type="entry name" value="RNA_pol_sigma_r3/r4-like"/>
</dbReference>
<comment type="similarity">
    <text evidence="1">Belongs to the sigma-70 factor family. ECF subfamily.</text>
</comment>
<dbReference type="InterPro" id="IPR036388">
    <property type="entry name" value="WH-like_DNA-bd_sf"/>
</dbReference>
<dbReference type="AlphaFoldDB" id="A0A078MY92"/>
<feature type="domain" description="RNA polymerase sigma-70 region 2" evidence="7">
    <location>
        <begin position="67"/>
        <end position="135"/>
    </location>
</feature>
<gene>
    <name evidence="9" type="primary">sigK</name>
    <name evidence="9" type="ORF">BN1051_03144</name>
</gene>
<evidence type="ECO:0000256" key="1">
    <source>
        <dbReference type="ARBA" id="ARBA00010641"/>
    </source>
</evidence>
<keyword evidence="5" id="KW-0804">Transcription</keyword>
<accession>A0A078MY92</accession>
<keyword evidence="4" id="KW-0238">DNA-binding</keyword>
<dbReference type="SUPFAM" id="SSF88946">
    <property type="entry name" value="Sigma2 domain of RNA polymerase sigma factors"/>
    <property type="match status" value="1"/>
</dbReference>
<evidence type="ECO:0000256" key="4">
    <source>
        <dbReference type="ARBA" id="ARBA00023125"/>
    </source>
</evidence>
<dbReference type="CDD" id="cd06171">
    <property type="entry name" value="Sigma70_r4"/>
    <property type="match status" value="1"/>
</dbReference>
<dbReference type="EMBL" id="LN483072">
    <property type="protein sequence ID" value="CEA09771.1"/>
    <property type="molecule type" value="Genomic_DNA"/>
</dbReference>
<organism evidence="9">
    <name type="scientific">Arthrobacter saudimassiliensis</name>
    <dbReference type="NCBI Taxonomy" id="1461584"/>
    <lineage>
        <taxon>Bacteria</taxon>
        <taxon>Bacillati</taxon>
        <taxon>Actinomycetota</taxon>
        <taxon>Actinomycetes</taxon>
        <taxon>Micrococcales</taxon>
        <taxon>Micrococcaceae</taxon>
        <taxon>Arthrobacter</taxon>
    </lineage>
</organism>
<dbReference type="PANTHER" id="PTHR43133:SF66">
    <property type="entry name" value="ECF RNA POLYMERASE SIGMA FACTOR SIGK"/>
    <property type="match status" value="1"/>
</dbReference>
<evidence type="ECO:0000256" key="2">
    <source>
        <dbReference type="ARBA" id="ARBA00023015"/>
    </source>
</evidence>
<proteinExistence type="inferred from homology"/>
<feature type="region of interest" description="Disordered" evidence="6">
    <location>
        <begin position="133"/>
        <end position="154"/>
    </location>
</feature>
<keyword evidence="2" id="KW-0805">Transcription regulation</keyword>
<dbReference type="InterPro" id="IPR007627">
    <property type="entry name" value="RNA_pol_sigma70_r2"/>
</dbReference>
<dbReference type="GO" id="GO:0016987">
    <property type="term" value="F:sigma factor activity"/>
    <property type="evidence" value="ECO:0007669"/>
    <property type="project" value="UniProtKB-KW"/>
</dbReference>
<dbReference type="GO" id="GO:0003677">
    <property type="term" value="F:DNA binding"/>
    <property type="evidence" value="ECO:0007669"/>
    <property type="project" value="UniProtKB-KW"/>
</dbReference>
<dbReference type="Gene3D" id="1.10.10.10">
    <property type="entry name" value="Winged helix-like DNA-binding domain superfamily/Winged helix DNA-binding domain"/>
    <property type="match status" value="1"/>
</dbReference>
<sequence length="226" mass="24900">MTDAEAGPGRSLGRPPERPGRTEPAVPAADHDVPVPAVATHEPGARDGLEDLVRRSGQGDEAAFAALYDATSATVYGLAVRVTRSPELAAEVVQETYLMAWQQSARFDASRGSVPAWLCTLAHRRAVDRIRQTAREREREQTYEQRRAETPTDQTWQEVEQTMDTHEVRAGLGHLTPLQREAVALAYYQGFTHQEVARRLDVPLGTAKARIRDGLTRLRSALGGQP</sequence>
<dbReference type="InterPro" id="IPR039425">
    <property type="entry name" value="RNA_pol_sigma-70-like"/>
</dbReference>
<feature type="domain" description="RNA polymerase sigma-70 region 4" evidence="8">
    <location>
        <begin position="172"/>
        <end position="219"/>
    </location>
</feature>
<dbReference type="PATRIC" id="fig|1461584.3.peg.3118"/>
<protein>
    <submittedName>
        <fullName evidence="9">ECF RNA polymerase sigma factor SigK</fullName>
    </submittedName>
</protein>
<dbReference type="Pfam" id="PF04545">
    <property type="entry name" value="Sigma70_r4"/>
    <property type="match status" value="1"/>
</dbReference>
<dbReference type="Gene3D" id="1.10.1740.10">
    <property type="match status" value="1"/>
</dbReference>
<evidence type="ECO:0000256" key="3">
    <source>
        <dbReference type="ARBA" id="ARBA00023082"/>
    </source>
</evidence>
<dbReference type="NCBIfam" id="TIGR02937">
    <property type="entry name" value="sigma70-ECF"/>
    <property type="match status" value="1"/>
</dbReference>
<evidence type="ECO:0000313" key="9">
    <source>
        <dbReference type="EMBL" id="CEA09771.1"/>
    </source>
</evidence>